<dbReference type="Pfam" id="PF01168">
    <property type="entry name" value="Ala_racemase_N"/>
    <property type="match status" value="1"/>
</dbReference>
<name>A0A1D8KAW0_9GAMM</name>
<dbReference type="PIRSF" id="PIRSF004848">
    <property type="entry name" value="YBL036c_PLPDEIII"/>
    <property type="match status" value="1"/>
</dbReference>
<proteinExistence type="inferred from homology"/>
<dbReference type="CDD" id="cd06824">
    <property type="entry name" value="PLPDE_III_Yggs_like"/>
    <property type="match status" value="1"/>
</dbReference>
<dbReference type="Gene3D" id="3.20.20.10">
    <property type="entry name" value="Alanine racemase"/>
    <property type="match status" value="1"/>
</dbReference>
<dbReference type="InterPro" id="IPR029066">
    <property type="entry name" value="PLP-binding_barrel"/>
</dbReference>
<dbReference type="Proteomes" id="UP000095342">
    <property type="component" value="Chromosome"/>
</dbReference>
<dbReference type="PROSITE" id="PS01211">
    <property type="entry name" value="UPF0001"/>
    <property type="match status" value="1"/>
</dbReference>
<keyword evidence="7" id="KW-1185">Reference proteome</keyword>
<reference evidence="6 7" key="1">
    <citation type="submission" date="2016-09" db="EMBL/GenBank/DDBJ databases">
        <title>Acidihalobacter prosperus V6 (DSM14174).</title>
        <authorList>
            <person name="Khaleque H.N."/>
            <person name="Ramsay J.P."/>
            <person name="Murphy R.J.T."/>
            <person name="Kaksonen A.H."/>
            <person name="Boxall N.J."/>
            <person name="Watkin E.L.J."/>
        </authorList>
    </citation>
    <scope>NUCLEOTIDE SEQUENCE [LARGE SCALE GENOMIC DNA]</scope>
    <source>
        <strain evidence="6 7">V6</strain>
    </source>
</reference>
<dbReference type="PANTHER" id="PTHR10146">
    <property type="entry name" value="PROLINE SYNTHETASE CO-TRANSCRIBED BACTERIAL HOMOLOG PROTEIN"/>
    <property type="match status" value="1"/>
</dbReference>
<evidence type="ECO:0000313" key="7">
    <source>
        <dbReference type="Proteomes" id="UP000095342"/>
    </source>
</evidence>
<dbReference type="HAMAP" id="MF_02087">
    <property type="entry name" value="PLP_homeostasis"/>
    <property type="match status" value="1"/>
</dbReference>
<dbReference type="NCBIfam" id="TIGR00044">
    <property type="entry name" value="YggS family pyridoxal phosphate-dependent enzyme"/>
    <property type="match status" value="1"/>
</dbReference>
<dbReference type="EMBL" id="CP017448">
    <property type="protein sequence ID" value="AOV18108.1"/>
    <property type="molecule type" value="Genomic_DNA"/>
</dbReference>
<organism evidence="6 7">
    <name type="scientific">Acidihalobacter aeolianus</name>
    <dbReference type="NCBI Taxonomy" id="2792603"/>
    <lineage>
        <taxon>Bacteria</taxon>
        <taxon>Pseudomonadati</taxon>
        <taxon>Pseudomonadota</taxon>
        <taxon>Gammaproteobacteria</taxon>
        <taxon>Chromatiales</taxon>
        <taxon>Ectothiorhodospiraceae</taxon>
        <taxon>Acidihalobacter</taxon>
    </lineage>
</organism>
<gene>
    <name evidence="6" type="ORF">BJI67_14475</name>
</gene>
<evidence type="ECO:0000256" key="4">
    <source>
        <dbReference type="RuleBase" id="RU004514"/>
    </source>
</evidence>
<dbReference type="FunFam" id="3.20.20.10:FF:000018">
    <property type="entry name" value="Pyridoxal phosphate homeostasis protein"/>
    <property type="match status" value="1"/>
</dbReference>
<sequence length="233" mass="25130">MNEICSRIDSVRMRLHAAACTAGREPQDITLVAASKTFPAAAIRTARACGQRIFGENYVDELVDKTAALADLDIEWHFIGHLQSNKTRKVAELADWVHGIDRAGIADRLDRQRPATLPPLQVCLQINISGEVSKSGVEPDQALALARHVEALPRLRLRGLMALPAPSDDPAVQRAAFARVRALRESLNAEGFALDTLSMGMSGDLEAAVAEGATLVRVGTAIFGVRKPRLPSP</sequence>
<protein>
    <recommendedName>
        <fullName evidence="2">Pyridoxal phosphate homeostasis protein</fullName>
        <shortName evidence="2">PLP homeostasis protein</shortName>
    </recommendedName>
</protein>
<dbReference type="SUPFAM" id="SSF51419">
    <property type="entry name" value="PLP-binding barrel"/>
    <property type="match status" value="1"/>
</dbReference>
<dbReference type="AlphaFoldDB" id="A0A1D8KAW0"/>
<evidence type="ECO:0000256" key="2">
    <source>
        <dbReference type="HAMAP-Rule" id="MF_02087"/>
    </source>
</evidence>
<accession>A0A1D8KAW0</accession>
<feature type="domain" description="Alanine racemase N-terminal" evidence="5">
    <location>
        <begin position="40"/>
        <end position="226"/>
    </location>
</feature>
<evidence type="ECO:0000256" key="3">
    <source>
        <dbReference type="PIRSR" id="PIRSR004848-1"/>
    </source>
</evidence>
<keyword evidence="1 2" id="KW-0663">Pyridoxal phosphate</keyword>
<feature type="modified residue" description="N6-(pyridoxal phosphate)lysine" evidence="2 3">
    <location>
        <position position="36"/>
    </location>
</feature>
<dbReference type="KEGG" id="aaeo:BJI67_14475"/>
<dbReference type="PANTHER" id="PTHR10146:SF14">
    <property type="entry name" value="PYRIDOXAL PHOSPHATE HOMEOSTASIS PROTEIN"/>
    <property type="match status" value="1"/>
</dbReference>
<evidence type="ECO:0000256" key="1">
    <source>
        <dbReference type="ARBA" id="ARBA00022898"/>
    </source>
</evidence>
<dbReference type="InterPro" id="IPR011078">
    <property type="entry name" value="PyrdxlP_homeostasis"/>
</dbReference>
<evidence type="ECO:0000313" key="6">
    <source>
        <dbReference type="EMBL" id="AOV18108.1"/>
    </source>
</evidence>
<dbReference type="InterPro" id="IPR001608">
    <property type="entry name" value="Ala_racemase_N"/>
</dbReference>
<comment type="similarity">
    <text evidence="2 4">Belongs to the pyridoxal phosphate-binding protein YggS/PROSC family.</text>
</comment>
<comment type="function">
    <text evidence="2">Pyridoxal 5'-phosphate (PLP)-binding protein, which is involved in PLP homeostasis.</text>
</comment>
<comment type="cofactor">
    <cofactor evidence="3">
        <name>pyridoxal 5'-phosphate</name>
        <dbReference type="ChEBI" id="CHEBI:597326"/>
    </cofactor>
</comment>
<dbReference type="GO" id="GO:0030170">
    <property type="term" value="F:pyridoxal phosphate binding"/>
    <property type="evidence" value="ECO:0007669"/>
    <property type="project" value="UniProtKB-UniRule"/>
</dbReference>
<dbReference type="RefSeq" id="WP_070073638.1">
    <property type="nucleotide sequence ID" value="NZ_CP017448.1"/>
</dbReference>
<evidence type="ECO:0000259" key="5">
    <source>
        <dbReference type="Pfam" id="PF01168"/>
    </source>
</evidence>